<dbReference type="OrthoDB" id="6133115at2759"/>
<accession>A0A3D8QHY6</accession>
<dbReference type="AlphaFoldDB" id="A0A3D8QHY6"/>
<name>A0A3D8QHY6_9HELO</name>
<sequence>MVANNVAELADPQLEHYDEHTVSSTDERLLALAKASPPFYRNPNLLKLYLLFIPTCLTLAYSEGFDGSMMNGLQSVPAWDSYFDKPRGATLGLMGAMPALGAVLATPFISPVGDRFGRRVGIFVGSLIMVIGGVLQSASVHIAMFIIARFCLGFGMGFVNVYGPVMLGELAHPNERQIFTSLFQTTWYIGSLAAAWITFDTYNIDSNWSWRIPSILQILGPAIQVFAVWFLPESPRWLLATGQREAAKEVLIKWHANGNRDDEFVQLEYQEINAVITLEMDTKTTWKTLIATAGNRRRMAVLVLLGVASQWSGNGLISYYLTRVLETVGIQSAREQNIINGSLQIWVWFTAIGSAIATLYLPRKTQFRAAIVGTLVVFAAQTLCAGLFNEQGNTAAGNASIAMLFIFYIAYNLGFNALLYAYPVELLPYPIRAKGFAVLIFFGKSANFVNTFVNPIGMAAMGWKYYLVYVAWLVVEVVAMFLLIVETKGPSLEAIAAMFDGTPVIVSEELVSPEKESNLQEKV</sequence>
<dbReference type="EMBL" id="PDLN01000018">
    <property type="protein sequence ID" value="RDW61456.1"/>
    <property type="molecule type" value="Genomic_DNA"/>
</dbReference>
<feature type="transmembrane region" description="Helical" evidence="6">
    <location>
        <begin position="369"/>
        <end position="388"/>
    </location>
</feature>
<evidence type="ECO:0000256" key="4">
    <source>
        <dbReference type="ARBA" id="ARBA00022989"/>
    </source>
</evidence>
<dbReference type="SUPFAM" id="SSF103473">
    <property type="entry name" value="MFS general substrate transporter"/>
    <property type="match status" value="1"/>
</dbReference>
<dbReference type="PANTHER" id="PTHR48022">
    <property type="entry name" value="PLASTIDIC GLUCOSE TRANSPORTER 4"/>
    <property type="match status" value="1"/>
</dbReference>
<evidence type="ECO:0000256" key="1">
    <source>
        <dbReference type="ARBA" id="ARBA00004141"/>
    </source>
</evidence>
<feature type="transmembrane region" description="Helical" evidence="6">
    <location>
        <begin position="299"/>
        <end position="321"/>
    </location>
</feature>
<keyword evidence="9" id="KW-1185">Reference proteome</keyword>
<dbReference type="PANTHER" id="PTHR48022:SF29">
    <property type="entry name" value="SUGAR TRANSPORTER, PUTATIVE (AFU_ORTHOLOGUE AFUA_6G14500)-RELATED"/>
    <property type="match status" value="1"/>
</dbReference>
<dbReference type="PROSITE" id="PS50850">
    <property type="entry name" value="MFS"/>
    <property type="match status" value="1"/>
</dbReference>
<comment type="caution">
    <text evidence="8">The sequence shown here is derived from an EMBL/GenBank/DDBJ whole genome shotgun (WGS) entry which is preliminary data.</text>
</comment>
<keyword evidence="3 6" id="KW-0812">Transmembrane</keyword>
<feature type="transmembrane region" description="Helical" evidence="6">
    <location>
        <begin position="341"/>
        <end position="362"/>
    </location>
</feature>
<gene>
    <name evidence="8" type="ORF">BP5796_11348</name>
</gene>
<dbReference type="InterPro" id="IPR050360">
    <property type="entry name" value="MFS_Sugar_Transporters"/>
</dbReference>
<dbReference type="InterPro" id="IPR036259">
    <property type="entry name" value="MFS_trans_sf"/>
</dbReference>
<feature type="transmembrane region" description="Helical" evidence="6">
    <location>
        <begin position="116"/>
        <end position="136"/>
    </location>
</feature>
<feature type="transmembrane region" description="Helical" evidence="6">
    <location>
        <begin position="89"/>
        <end position="109"/>
    </location>
</feature>
<feature type="transmembrane region" description="Helical" evidence="6">
    <location>
        <begin position="465"/>
        <end position="485"/>
    </location>
</feature>
<dbReference type="GO" id="GO:0016020">
    <property type="term" value="C:membrane"/>
    <property type="evidence" value="ECO:0007669"/>
    <property type="project" value="UniProtKB-SubCell"/>
</dbReference>
<organism evidence="8 9">
    <name type="scientific">Coleophoma crateriformis</name>
    <dbReference type="NCBI Taxonomy" id="565419"/>
    <lineage>
        <taxon>Eukaryota</taxon>
        <taxon>Fungi</taxon>
        <taxon>Dikarya</taxon>
        <taxon>Ascomycota</taxon>
        <taxon>Pezizomycotina</taxon>
        <taxon>Leotiomycetes</taxon>
        <taxon>Helotiales</taxon>
        <taxon>Dermateaceae</taxon>
        <taxon>Coleophoma</taxon>
    </lineage>
</organism>
<dbReference type="Gene3D" id="1.20.1250.20">
    <property type="entry name" value="MFS general substrate transporter like domains"/>
    <property type="match status" value="1"/>
</dbReference>
<keyword evidence="5 6" id="KW-0472">Membrane</keyword>
<dbReference type="InterPro" id="IPR005828">
    <property type="entry name" value="MFS_sugar_transport-like"/>
</dbReference>
<evidence type="ECO:0000313" key="8">
    <source>
        <dbReference type="EMBL" id="RDW61456.1"/>
    </source>
</evidence>
<evidence type="ECO:0000259" key="7">
    <source>
        <dbReference type="PROSITE" id="PS50850"/>
    </source>
</evidence>
<comment type="subcellular location">
    <subcellularLocation>
        <location evidence="1">Membrane</location>
        <topology evidence="1">Multi-pass membrane protein</topology>
    </subcellularLocation>
</comment>
<dbReference type="Proteomes" id="UP000256328">
    <property type="component" value="Unassembled WGS sequence"/>
</dbReference>
<comment type="similarity">
    <text evidence="2">Belongs to the major facilitator superfamily. Sugar transporter (TC 2.A.1.1) family.</text>
</comment>
<reference evidence="8 9" key="1">
    <citation type="journal article" date="2018" name="IMA Fungus">
        <title>IMA Genome-F 9: Draft genome sequence of Annulohypoxylon stygium, Aspergillus mulundensis, Berkeleyomyces basicola (syn. Thielaviopsis basicola), Ceratocystis smalleyi, two Cercospora beticola strains, Coleophoma cylindrospora, Fusarium fracticaudum, Phialophora cf. hyalina, and Morchella septimelata.</title>
        <authorList>
            <person name="Wingfield B.D."/>
            <person name="Bills G.F."/>
            <person name="Dong Y."/>
            <person name="Huang W."/>
            <person name="Nel W.J."/>
            <person name="Swalarsk-Parry B.S."/>
            <person name="Vaghefi N."/>
            <person name="Wilken P.M."/>
            <person name="An Z."/>
            <person name="de Beer Z.W."/>
            <person name="De Vos L."/>
            <person name="Chen L."/>
            <person name="Duong T.A."/>
            <person name="Gao Y."/>
            <person name="Hammerbacher A."/>
            <person name="Kikkert J.R."/>
            <person name="Li Y."/>
            <person name="Li H."/>
            <person name="Li K."/>
            <person name="Li Q."/>
            <person name="Liu X."/>
            <person name="Ma X."/>
            <person name="Naidoo K."/>
            <person name="Pethybridge S.J."/>
            <person name="Sun J."/>
            <person name="Steenkamp E.T."/>
            <person name="van der Nest M.A."/>
            <person name="van Wyk S."/>
            <person name="Wingfield M.J."/>
            <person name="Xiong C."/>
            <person name="Yue Q."/>
            <person name="Zhang X."/>
        </authorList>
    </citation>
    <scope>NUCLEOTIDE SEQUENCE [LARGE SCALE GENOMIC DNA]</scope>
    <source>
        <strain evidence="8 9">BP5796</strain>
    </source>
</reference>
<dbReference type="GO" id="GO:0005351">
    <property type="term" value="F:carbohydrate:proton symporter activity"/>
    <property type="evidence" value="ECO:0007669"/>
    <property type="project" value="TreeGrafter"/>
</dbReference>
<evidence type="ECO:0000313" key="9">
    <source>
        <dbReference type="Proteomes" id="UP000256328"/>
    </source>
</evidence>
<dbReference type="Pfam" id="PF00083">
    <property type="entry name" value="Sugar_tr"/>
    <property type="match status" value="1"/>
</dbReference>
<feature type="transmembrane region" description="Helical" evidence="6">
    <location>
        <begin position="44"/>
        <end position="62"/>
    </location>
</feature>
<evidence type="ECO:0000256" key="5">
    <source>
        <dbReference type="ARBA" id="ARBA00023136"/>
    </source>
</evidence>
<protein>
    <recommendedName>
        <fullName evidence="7">Major facilitator superfamily (MFS) profile domain-containing protein</fullName>
    </recommendedName>
</protein>
<evidence type="ECO:0000256" key="6">
    <source>
        <dbReference type="SAM" id="Phobius"/>
    </source>
</evidence>
<feature type="transmembrane region" description="Helical" evidence="6">
    <location>
        <begin position="142"/>
        <end position="167"/>
    </location>
</feature>
<proteinExistence type="inferred from homology"/>
<feature type="domain" description="Major facilitator superfamily (MFS) profile" evidence="7">
    <location>
        <begin position="52"/>
        <end position="488"/>
    </location>
</feature>
<feature type="transmembrane region" description="Helical" evidence="6">
    <location>
        <begin position="179"/>
        <end position="199"/>
    </location>
</feature>
<feature type="transmembrane region" description="Helical" evidence="6">
    <location>
        <begin position="211"/>
        <end position="231"/>
    </location>
</feature>
<evidence type="ECO:0000256" key="2">
    <source>
        <dbReference type="ARBA" id="ARBA00010992"/>
    </source>
</evidence>
<keyword evidence="4 6" id="KW-1133">Transmembrane helix</keyword>
<feature type="transmembrane region" description="Helical" evidence="6">
    <location>
        <begin position="400"/>
        <end position="423"/>
    </location>
</feature>
<evidence type="ECO:0000256" key="3">
    <source>
        <dbReference type="ARBA" id="ARBA00022692"/>
    </source>
</evidence>
<dbReference type="FunFam" id="1.20.1250.20:FF:000117">
    <property type="entry name" value="MFS hexose transporter"/>
    <property type="match status" value="1"/>
</dbReference>
<dbReference type="InterPro" id="IPR020846">
    <property type="entry name" value="MFS_dom"/>
</dbReference>
<feature type="transmembrane region" description="Helical" evidence="6">
    <location>
        <begin position="435"/>
        <end position="453"/>
    </location>
</feature>